<dbReference type="PANTHER" id="PTHR25465">
    <property type="entry name" value="B-BOX DOMAIN CONTAINING"/>
    <property type="match status" value="1"/>
</dbReference>
<dbReference type="Proteomes" id="UP000606274">
    <property type="component" value="Unassembled WGS sequence"/>
</dbReference>
<dbReference type="GO" id="GO:0008270">
    <property type="term" value="F:zinc ion binding"/>
    <property type="evidence" value="ECO:0007669"/>
    <property type="project" value="UniProtKB-KW"/>
</dbReference>
<comment type="caution">
    <text evidence="7">The sequence shown here is derived from an EMBL/GenBank/DDBJ whole genome shotgun (WGS) entry which is preliminary data.</text>
</comment>
<evidence type="ECO:0000313" key="7">
    <source>
        <dbReference type="EMBL" id="KAF7704021.1"/>
    </source>
</evidence>
<keyword evidence="8" id="KW-1185">Reference proteome</keyword>
<organism evidence="7 8">
    <name type="scientific">Silurus meridionalis</name>
    <name type="common">Southern catfish</name>
    <name type="synonym">Silurus soldatovi meridionalis</name>
    <dbReference type="NCBI Taxonomy" id="175797"/>
    <lineage>
        <taxon>Eukaryota</taxon>
        <taxon>Metazoa</taxon>
        <taxon>Chordata</taxon>
        <taxon>Craniata</taxon>
        <taxon>Vertebrata</taxon>
        <taxon>Euteleostomi</taxon>
        <taxon>Actinopterygii</taxon>
        <taxon>Neopterygii</taxon>
        <taxon>Teleostei</taxon>
        <taxon>Ostariophysi</taxon>
        <taxon>Siluriformes</taxon>
        <taxon>Siluridae</taxon>
        <taxon>Silurus</taxon>
    </lineage>
</organism>
<evidence type="ECO:0000256" key="3">
    <source>
        <dbReference type="ARBA" id="ARBA00022833"/>
    </source>
</evidence>
<dbReference type="SUPFAM" id="SSF57845">
    <property type="entry name" value="B-box zinc-binding domain"/>
    <property type="match status" value="1"/>
</dbReference>
<evidence type="ECO:0000256" key="4">
    <source>
        <dbReference type="PROSITE-ProRule" id="PRU00024"/>
    </source>
</evidence>
<keyword evidence="3" id="KW-0862">Zinc</keyword>
<accession>A0A8T0BAF1</accession>
<dbReference type="Gene3D" id="3.30.160.60">
    <property type="entry name" value="Classic Zinc Finger"/>
    <property type="match status" value="1"/>
</dbReference>
<dbReference type="InterPro" id="IPR000315">
    <property type="entry name" value="Znf_B-box"/>
</dbReference>
<dbReference type="Pfam" id="PF00643">
    <property type="entry name" value="zf-B_box"/>
    <property type="match status" value="1"/>
</dbReference>
<evidence type="ECO:0000256" key="5">
    <source>
        <dbReference type="SAM" id="Coils"/>
    </source>
</evidence>
<evidence type="ECO:0000256" key="1">
    <source>
        <dbReference type="ARBA" id="ARBA00022723"/>
    </source>
</evidence>
<feature type="domain" description="B box-type" evidence="6">
    <location>
        <begin position="60"/>
        <end position="100"/>
    </location>
</feature>
<reference evidence="7" key="1">
    <citation type="submission" date="2020-08" db="EMBL/GenBank/DDBJ databases">
        <title>Chromosome-level assembly of Southern catfish (Silurus meridionalis) provides insights into visual adaptation to the nocturnal and benthic lifestyles.</title>
        <authorList>
            <person name="Zhang Y."/>
            <person name="Wang D."/>
            <person name="Peng Z."/>
        </authorList>
    </citation>
    <scope>NUCLEOTIDE SEQUENCE</scope>
    <source>
        <strain evidence="7">SWU-2019-XX</strain>
        <tissue evidence="7">Muscle</tissue>
    </source>
</reference>
<feature type="coiled-coil region" evidence="5">
    <location>
        <begin position="161"/>
        <end position="207"/>
    </location>
</feature>
<dbReference type="Gene3D" id="4.10.830.40">
    <property type="match status" value="1"/>
</dbReference>
<name>A0A8T0BAF1_SILME</name>
<protein>
    <recommendedName>
        <fullName evidence="6">B box-type domain-containing protein</fullName>
    </recommendedName>
</protein>
<keyword evidence="2 4" id="KW-0863">Zinc-finger</keyword>
<dbReference type="PROSITE" id="PS50119">
    <property type="entry name" value="ZF_BBOX"/>
    <property type="match status" value="1"/>
</dbReference>
<gene>
    <name evidence="7" type="ORF">HF521_021093</name>
</gene>
<keyword evidence="5" id="KW-0175">Coiled coil</keyword>
<evidence type="ECO:0000259" key="6">
    <source>
        <dbReference type="PROSITE" id="PS50119"/>
    </source>
</evidence>
<dbReference type="Pfam" id="PF25600">
    <property type="entry name" value="TRIM_CC"/>
    <property type="match status" value="1"/>
</dbReference>
<sequence>MKKNATEQKKILCHDCSGVKQKASFSCVDCGVSLCTSHLALHNRILRDKKHSLINPVENVEDYRCKTHGKPLSLFCKDDQVCVCQFCTEIHHRNHVIISLEDESRGRKNRLGIKQMDLQKMIQKRLKMIQMINRSVKRSKREKKKETSESVEVFTALIHSIKKSQAELLEVMEEKQKAVKKQAEGHVKELEEEIDKLKRRDAKIEQLSHSDDHLHLIQMEMSRMHDNEPLMSSWESGALRYSV</sequence>
<dbReference type="InterPro" id="IPR051051">
    <property type="entry name" value="E3_ubiq-ligase_TRIM/RNF"/>
</dbReference>
<dbReference type="InterPro" id="IPR058030">
    <property type="entry name" value="TRIM8/14/16/25/29/45/65_CC"/>
</dbReference>
<evidence type="ECO:0000313" key="8">
    <source>
        <dbReference type="Proteomes" id="UP000606274"/>
    </source>
</evidence>
<dbReference type="EMBL" id="JABFDY010000008">
    <property type="protein sequence ID" value="KAF7704021.1"/>
    <property type="molecule type" value="Genomic_DNA"/>
</dbReference>
<dbReference type="AlphaFoldDB" id="A0A8T0BAF1"/>
<keyword evidence="1" id="KW-0479">Metal-binding</keyword>
<evidence type="ECO:0000256" key="2">
    <source>
        <dbReference type="ARBA" id="ARBA00022771"/>
    </source>
</evidence>
<dbReference type="PANTHER" id="PTHR25465:SF32">
    <property type="entry name" value="BLOODTHIRSTY-RELATED GENE FAMILY, MEMBER 16 ISOFORM X1-RELATED"/>
    <property type="match status" value="1"/>
</dbReference>
<dbReference type="CDD" id="cd19769">
    <property type="entry name" value="Bbox2_TRIM16-like"/>
    <property type="match status" value="1"/>
</dbReference>
<dbReference type="SMART" id="SM00336">
    <property type="entry name" value="BBOX"/>
    <property type="match status" value="1"/>
</dbReference>
<proteinExistence type="predicted"/>